<keyword evidence="4" id="KW-1185">Reference proteome</keyword>
<evidence type="ECO:0000256" key="1">
    <source>
        <dbReference type="ARBA" id="ARBA00023125"/>
    </source>
</evidence>
<dbReference type="InterPro" id="IPR000551">
    <property type="entry name" value="MerR-type_HTH_dom"/>
</dbReference>
<proteinExistence type="predicted"/>
<dbReference type="PANTHER" id="PTHR30204:SF98">
    <property type="entry name" value="HTH-TYPE TRANSCRIPTIONAL REGULATOR ADHR"/>
    <property type="match status" value="1"/>
</dbReference>
<dbReference type="GO" id="GO:0003700">
    <property type="term" value="F:DNA-binding transcription factor activity"/>
    <property type="evidence" value="ECO:0007669"/>
    <property type="project" value="InterPro"/>
</dbReference>
<dbReference type="Proteomes" id="UP000198857">
    <property type="component" value="Unassembled WGS sequence"/>
</dbReference>
<dbReference type="PROSITE" id="PS50937">
    <property type="entry name" value="HTH_MERR_2"/>
    <property type="match status" value="1"/>
</dbReference>
<dbReference type="Gene3D" id="1.10.1660.10">
    <property type="match status" value="1"/>
</dbReference>
<gene>
    <name evidence="3" type="ORF">SAMN05660464_4445</name>
</gene>
<organism evidence="3 4">
    <name type="scientific">Geodermatophilus dictyosporus</name>
    <dbReference type="NCBI Taxonomy" id="1523247"/>
    <lineage>
        <taxon>Bacteria</taxon>
        <taxon>Bacillati</taxon>
        <taxon>Actinomycetota</taxon>
        <taxon>Actinomycetes</taxon>
        <taxon>Geodermatophilales</taxon>
        <taxon>Geodermatophilaceae</taxon>
        <taxon>Geodermatophilus</taxon>
    </lineage>
</organism>
<protein>
    <submittedName>
        <fullName evidence="3">MerR HTH family regulatory protein</fullName>
    </submittedName>
</protein>
<dbReference type="InterPro" id="IPR009061">
    <property type="entry name" value="DNA-bd_dom_put_sf"/>
</dbReference>
<dbReference type="CDD" id="cd04780">
    <property type="entry name" value="HTH_MerR-like_sg5"/>
    <property type="match status" value="1"/>
</dbReference>
<reference evidence="4" key="1">
    <citation type="submission" date="2016-10" db="EMBL/GenBank/DDBJ databases">
        <authorList>
            <person name="Varghese N."/>
            <person name="Submissions S."/>
        </authorList>
    </citation>
    <scope>NUCLEOTIDE SEQUENCE [LARGE SCALE GENOMIC DNA]</scope>
    <source>
        <strain evidence="4">DSM 44208</strain>
    </source>
</reference>
<dbReference type="AlphaFoldDB" id="A0A1I5TRV4"/>
<dbReference type="GO" id="GO:0003677">
    <property type="term" value="F:DNA binding"/>
    <property type="evidence" value="ECO:0007669"/>
    <property type="project" value="UniProtKB-KW"/>
</dbReference>
<keyword evidence="1" id="KW-0238">DNA-binding</keyword>
<accession>A0A1I5TRV4</accession>
<dbReference type="Pfam" id="PF13411">
    <property type="entry name" value="MerR_1"/>
    <property type="match status" value="1"/>
</dbReference>
<dbReference type="InterPro" id="IPR047057">
    <property type="entry name" value="MerR_fam"/>
</dbReference>
<dbReference type="STRING" id="1523247.SAMN05660464_4445"/>
<feature type="domain" description="HTH merR-type" evidence="2">
    <location>
        <begin position="1"/>
        <end position="70"/>
    </location>
</feature>
<evidence type="ECO:0000313" key="3">
    <source>
        <dbReference type="EMBL" id="SFP85056.1"/>
    </source>
</evidence>
<dbReference type="SMART" id="SM00422">
    <property type="entry name" value="HTH_MERR"/>
    <property type="match status" value="1"/>
</dbReference>
<dbReference type="RefSeq" id="WP_091114894.1">
    <property type="nucleotide sequence ID" value="NZ_FOWQ01000009.1"/>
</dbReference>
<name>A0A1I5TRV4_9ACTN</name>
<evidence type="ECO:0000313" key="4">
    <source>
        <dbReference type="Proteomes" id="UP000198857"/>
    </source>
</evidence>
<dbReference type="PANTHER" id="PTHR30204">
    <property type="entry name" value="REDOX-CYCLING DRUG-SENSING TRANSCRIPTIONAL ACTIVATOR SOXR"/>
    <property type="match status" value="1"/>
</dbReference>
<dbReference type="PRINTS" id="PR00040">
    <property type="entry name" value="HTHMERR"/>
</dbReference>
<evidence type="ECO:0000259" key="2">
    <source>
        <dbReference type="PROSITE" id="PS50937"/>
    </source>
</evidence>
<sequence>MQISELARRTGVPVATVKYYLREGLLPSGELTGATRARYDEAHVERLRLVRALLGPGGLSVATARSVLAAVDAPGTAVHEALGAAHRALPGVGPGDPPDLDRARAVLARRGWRVAEDSPALRALAAALAALEAAGYPPGDDLLDRYAEAAGRIGEQDVAEVPAGSLPEAVRFVVVNTVLLEPVLLALRRLAQEDASGRRFSGG</sequence>
<dbReference type="EMBL" id="FOWQ01000009">
    <property type="protein sequence ID" value="SFP85056.1"/>
    <property type="molecule type" value="Genomic_DNA"/>
</dbReference>
<dbReference type="OrthoDB" id="5242095at2"/>
<dbReference type="SUPFAM" id="SSF46955">
    <property type="entry name" value="Putative DNA-binding domain"/>
    <property type="match status" value="1"/>
</dbReference>